<name>A0A9P9DEI6_9HYPO</name>
<evidence type="ECO:0000313" key="2">
    <source>
        <dbReference type="Proteomes" id="UP000738349"/>
    </source>
</evidence>
<dbReference type="OrthoDB" id="3535423at2759"/>
<evidence type="ECO:0000313" key="1">
    <source>
        <dbReference type="EMBL" id="KAH7117494.1"/>
    </source>
</evidence>
<dbReference type="Proteomes" id="UP000738349">
    <property type="component" value="Unassembled WGS sequence"/>
</dbReference>
<sequence>MDKLIGAENSTMANSPTIHSTFSVTSGHLCFGSLHNIWQGASAPLQGFPTARPQTSGTVIIHRIDHNVPALNGTWNVFQLVGSESNDTAAWFVAQSDVDPKEEIDKILRVSGSPYEADHGSTMNNDDTSQAGIFVINRYDWGYYDRRFYDEIGEGEEEGKNDGLANSNSLGLVDHSDAQEMVHQWKEQRPSERGRANHGIWLYIPRGEYMFGRFGFDDTHTAARSFLFFSMYTEFTRTSFKGASGTLRRPETPQERFERRLSEGVDFSGIETIYDMLSDRGVLPGPAPPPPASERLGPYDSSDYILREQDIDALRLYLYEPEEHFIQNGIDFTAARLNKPVYGFVDPWKQPLLDLLNEMTLSYLEHFVLPHLCGDNITAIAEALFPNHNGDFYRHFTQPDKSPVQDFDMSYVSSRIRGFLESQSQDKSRVFEDKAVRGICRVAAYILTEVFEMANNAAIDERRDKILPCDIRIVVLLDWEILRLVSFSKVFWEGKV</sequence>
<protein>
    <submittedName>
        <fullName evidence="1">Uncharacterized protein</fullName>
    </submittedName>
</protein>
<reference evidence="1" key="1">
    <citation type="journal article" date="2021" name="Nat. Commun.">
        <title>Genetic determinants of endophytism in the Arabidopsis root mycobiome.</title>
        <authorList>
            <person name="Mesny F."/>
            <person name="Miyauchi S."/>
            <person name="Thiergart T."/>
            <person name="Pickel B."/>
            <person name="Atanasova L."/>
            <person name="Karlsson M."/>
            <person name="Huettel B."/>
            <person name="Barry K.W."/>
            <person name="Haridas S."/>
            <person name="Chen C."/>
            <person name="Bauer D."/>
            <person name="Andreopoulos W."/>
            <person name="Pangilinan J."/>
            <person name="LaButti K."/>
            <person name="Riley R."/>
            <person name="Lipzen A."/>
            <person name="Clum A."/>
            <person name="Drula E."/>
            <person name="Henrissat B."/>
            <person name="Kohler A."/>
            <person name="Grigoriev I.V."/>
            <person name="Martin F.M."/>
            <person name="Hacquard S."/>
        </authorList>
    </citation>
    <scope>NUCLEOTIDE SEQUENCE</scope>
    <source>
        <strain evidence="1">MPI-CAGE-AT-0147</strain>
    </source>
</reference>
<gene>
    <name evidence="1" type="ORF">EDB81DRAFT_952907</name>
</gene>
<dbReference type="EMBL" id="JAGMUV010000028">
    <property type="protein sequence ID" value="KAH7117494.1"/>
    <property type="molecule type" value="Genomic_DNA"/>
</dbReference>
<accession>A0A9P9DEI6</accession>
<dbReference type="AlphaFoldDB" id="A0A9P9DEI6"/>
<comment type="caution">
    <text evidence="1">The sequence shown here is derived from an EMBL/GenBank/DDBJ whole genome shotgun (WGS) entry which is preliminary data.</text>
</comment>
<organism evidence="1 2">
    <name type="scientific">Dactylonectria macrodidyma</name>
    <dbReference type="NCBI Taxonomy" id="307937"/>
    <lineage>
        <taxon>Eukaryota</taxon>
        <taxon>Fungi</taxon>
        <taxon>Dikarya</taxon>
        <taxon>Ascomycota</taxon>
        <taxon>Pezizomycotina</taxon>
        <taxon>Sordariomycetes</taxon>
        <taxon>Hypocreomycetidae</taxon>
        <taxon>Hypocreales</taxon>
        <taxon>Nectriaceae</taxon>
        <taxon>Dactylonectria</taxon>
    </lineage>
</organism>
<keyword evidence="2" id="KW-1185">Reference proteome</keyword>
<proteinExistence type="predicted"/>